<proteinExistence type="predicted"/>
<dbReference type="GO" id="GO:0005886">
    <property type="term" value="C:plasma membrane"/>
    <property type="evidence" value="ECO:0007669"/>
    <property type="project" value="TreeGrafter"/>
</dbReference>
<sequence>MRLQQHAAWILALTWAITVVFVTAKNDTAAGTTFPTKSGIKIWVDPATPDDRQTYISSRGRKWDLVMSDEFNMPNRSFRPGDDHIWTSLEKPDGVNGALELYSHNMTSTKCDGDDCYFYIKAIDELNVIHVAA</sequence>
<dbReference type="EMBL" id="BSXT01000008">
    <property type="protein sequence ID" value="GMF14617.1"/>
    <property type="molecule type" value="Genomic_DNA"/>
</dbReference>
<dbReference type="AlphaFoldDB" id="A0A9W6TKL4"/>
<comment type="subcellular location">
    <subcellularLocation>
        <location evidence="1">Membrane</location>
    </subcellularLocation>
</comment>
<evidence type="ECO:0000256" key="5">
    <source>
        <dbReference type="SAM" id="SignalP"/>
    </source>
</evidence>
<evidence type="ECO:0000313" key="7">
    <source>
        <dbReference type="Proteomes" id="UP001165121"/>
    </source>
</evidence>
<keyword evidence="5" id="KW-0732">Signal</keyword>
<dbReference type="GO" id="GO:0006078">
    <property type="term" value="P:(1-&gt;6)-beta-D-glucan biosynthetic process"/>
    <property type="evidence" value="ECO:0007669"/>
    <property type="project" value="TreeGrafter"/>
</dbReference>
<dbReference type="Gene3D" id="2.60.120.200">
    <property type="match status" value="1"/>
</dbReference>
<dbReference type="InterPro" id="IPR005629">
    <property type="entry name" value="Skn1/Kre6/Sbg1"/>
</dbReference>
<dbReference type="GO" id="GO:0015926">
    <property type="term" value="F:glucosidase activity"/>
    <property type="evidence" value="ECO:0007669"/>
    <property type="project" value="TreeGrafter"/>
</dbReference>
<comment type="caution">
    <text evidence="6">The sequence shown here is derived from an EMBL/GenBank/DDBJ whole genome shotgun (WGS) entry which is preliminary data.</text>
</comment>
<dbReference type="PANTHER" id="PTHR31361">
    <property type="entry name" value="BETA-GLUCAN SYNTHESIS-ASSOCIATED PROTEIN KRE6-RELATED"/>
    <property type="match status" value="1"/>
</dbReference>
<accession>A0A9W6TKL4</accession>
<keyword evidence="7" id="KW-1185">Reference proteome</keyword>
<dbReference type="Pfam" id="PF03935">
    <property type="entry name" value="SKN1_KRE6_Sbg1"/>
    <property type="match status" value="1"/>
</dbReference>
<dbReference type="Proteomes" id="UP001165121">
    <property type="component" value="Unassembled WGS sequence"/>
</dbReference>
<evidence type="ECO:0000256" key="3">
    <source>
        <dbReference type="ARBA" id="ARBA00023180"/>
    </source>
</evidence>
<feature type="chain" id="PRO_5040934358" evidence="5">
    <location>
        <begin position="25"/>
        <end position="133"/>
    </location>
</feature>
<dbReference type="GO" id="GO:0071555">
    <property type="term" value="P:cell wall organization"/>
    <property type="evidence" value="ECO:0007669"/>
    <property type="project" value="UniProtKB-KW"/>
</dbReference>
<gene>
    <name evidence="6" type="ORF">Pfra01_000012200</name>
</gene>
<organism evidence="6 7">
    <name type="scientific">Phytophthora fragariaefolia</name>
    <dbReference type="NCBI Taxonomy" id="1490495"/>
    <lineage>
        <taxon>Eukaryota</taxon>
        <taxon>Sar</taxon>
        <taxon>Stramenopiles</taxon>
        <taxon>Oomycota</taxon>
        <taxon>Peronosporomycetes</taxon>
        <taxon>Peronosporales</taxon>
        <taxon>Peronosporaceae</taxon>
        <taxon>Phytophthora</taxon>
    </lineage>
</organism>
<feature type="signal peptide" evidence="5">
    <location>
        <begin position="1"/>
        <end position="24"/>
    </location>
</feature>
<reference evidence="6" key="1">
    <citation type="submission" date="2023-04" db="EMBL/GenBank/DDBJ databases">
        <title>Phytophthora fragariaefolia NBRC 109709.</title>
        <authorList>
            <person name="Ichikawa N."/>
            <person name="Sato H."/>
            <person name="Tonouchi N."/>
        </authorList>
    </citation>
    <scope>NUCLEOTIDE SEQUENCE</scope>
    <source>
        <strain evidence="6">NBRC 109709</strain>
    </source>
</reference>
<keyword evidence="2" id="KW-0472">Membrane</keyword>
<name>A0A9W6TKL4_9STRA</name>
<evidence type="ECO:0000256" key="1">
    <source>
        <dbReference type="ARBA" id="ARBA00004370"/>
    </source>
</evidence>
<dbReference type="GO" id="GO:0005789">
    <property type="term" value="C:endoplasmic reticulum membrane"/>
    <property type="evidence" value="ECO:0007669"/>
    <property type="project" value="TreeGrafter"/>
</dbReference>
<keyword evidence="3" id="KW-0325">Glycoprotein</keyword>
<evidence type="ECO:0000256" key="4">
    <source>
        <dbReference type="ARBA" id="ARBA00023316"/>
    </source>
</evidence>
<dbReference type="OrthoDB" id="412647at2759"/>
<protein>
    <submittedName>
        <fullName evidence="6">Unnamed protein product</fullName>
    </submittedName>
</protein>
<evidence type="ECO:0000313" key="6">
    <source>
        <dbReference type="EMBL" id="GMF14617.1"/>
    </source>
</evidence>
<evidence type="ECO:0000256" key="2">
    <source>
        <dbReference type="ARBA" id="ARBA00023136"/>
    </source>
</evidence>
<dbReference type="PANTHER" id="PTHR31361:SF1">
    <property type="entry name" value="BETA-GLUCAN SYNTHESIS-ASSOCIATED PROTEIN KRE6-RELATED"/>
    <property type="match status" value="1"/>
</dbReference>
<keyword evidence="4" id="KW-0961">Cell wall biogenesis/degradation</keyword>